<proteinExistence type="predicted"/>
<dbReference type="InterPro" id="IPR010368">
    <property type="entry name" value="Com_YlbF"/>
</dbReference>
<accession>A0A449BE00</accession>
<dbReference type="InterPro" id="IPR016783">
    <property type="entry name" value="Biofilm_formation_YmcA"/>
</dbReference>
<dbReference type="EMBL" id="LR215048">
    <property type="protein sequence ID" value="VEU80684.1"/>
    <property type="molecule type" value="Genomic_DNA"/>
</dbReference>
<dbReference type="SUPFAM" id="SSF158622">
    <property type="entry name" value="YheA/YmcA-like"/>
    <property type="match status" value="1"/>
</dbReference>
<name>A0A449BE00_HAPAX</name>
<evidence type="ECO:0000313" key="1">
    <source>
        <dbReference type="EMBL" id="VEU80684.1"/>
    </source>
</evidence>
<dbReference type="KEGG" id="aaxa:NCTC10138_01064"/>
<dbReference type="STRING" id="1278311.GCA_000428705_00329"/>
<dbReference type="RefSeq" id="WP_026390030.1">
    <property type="nucleotide sequence ID" value="NZ_LR215048.1"/>
</dbReference>
<dbReference type="Pfam" id="PF06133">
    <property type="entry name" value="Com_YlbF"/>
    <property type="match status" value="1"/>
</dbReference>
<gene>
    <name evidence="1" type="ORF">NCTC10138_01064</name>
</gene>
<keyword evidence="2" id="KW-1185">Reference proteome</keyword>
<organism evidence="1 2">
    <name type="scientific">Haploplasma axanthum</name>
    <name type="common">Acholeplasma axanthum</name>
    <dbReference type="NCBI Taxonomy" id="29552"/>
    <lineage>
        <taxon>Bacteria</taxon>
        <taxon>Bacillati</taxon>
        <taxon>Mycoplasmatota</taxon>
        <taxon>Mollicutes</taxon>
        <taxon>Acholeplasmatales</taxon>
        <taxon>Acholeplasmataceae</taxon>
        <taxon>Haploplasma</taxon>
    </lineage>
</organism>
<dbReference type="AlphaFoldDB" id="A0A449BE00"/>
<evidence type="ECO:0000313" key="2">
    <source>
        <dbReference type="Proteomes" id="UP000289841"/>
    </source>
</evidence>
<dbReference type="PIRSF" id="PIRSF021287">
    <property type="entry name" value="Biofilm_formation_YmcA"/>
    <property type="match status" value="1"/>
</dbReference>
<dbReference type="Proteomes" id="UP000289841">
    <property type="component" value="Chromosome"/>
</dbReference>
<dbReference type="InterPro" id="IPR023378">
    <property type="entry name" value="YheA/YmcA-like_dom_sf"/>
</dbReference>
<protein>
    <submittedName>
        <fullName evidence="1">Protein of uncharacterized function (DUF964)</fullName>
    </submittedName>
</protein>
<sequence>MKIENKIIEKIKNEPKIKRYKELEDILNQNQEVSHKIEELKNIQKQMINAKNLGKIEIQTKLENDYQNKLEEIENYPLMTEYMDLQEEINVFLQNIKEIIESGIDSDLNAK</sequence>
<dbReference type="OrthoDB" id="411339at2"/>
<dbReference type="Gene3D" id="1.20.1500.10">
    <property type="entry name" value="YheA/YmcA-like"/>
    <property type="match status" value="1"/>
</dbReference>
<reference evidence="1 2" key="1">
    <citation type="submission" date="2019-01" db="EMBL/GenBank/DDBJ databases">
        <authorList>
            <consortium name="Pathogen Informatics"/>
        </authorList>
    </citation>
    <scope>NUCLEOTIDE SEQUENCE [LARGE SCALE GENOMIC DNA]</scope>
    <source>
        <strain evidence="1 2">NCTC10138</strain>
    </source>
</reference>